<dbReference type="PROSITE" id="PS50010">
    <property type="entry name" value="DH_2"/>
    <property type="match status" value="1"/>
</dbReference>
<dbReference type="Pfam" id="PF22697">
    <property type="entry name" value="SOS1_NGEF_PH"/>
    <property type="match status" value="1"/>
</dbReference>
<keyword evidence="3" id="KW-0344">Guanine-nucleotide releasing factor</keyword>
<feature type="domain" description="Ig-like" evidence="6">
    <location>
        <begin position="1234"/>
        <end position="1308"/>
    </location>
</feature>
<dbReference type="GO" id="GO:0005737">
    <property type="term" value="C:cytoplasm"/>
    <property type="evidence" value="ECO:0007669"/>
    <property type="project" value="UniProtKB-SubCell"/>
</dbReference>
<dbReference type="PANTHER" id="PTHR22826">
    <property type="entry name" value="RHO GUANINE EXCHANGE FACTOR-RELATED"/>
    <property type="match status" value="1"/>
</dbReference>
<evidence type="ECO:0000256" key="1">
    <source>
        <dbReference type="ARBA" id="ARBA00004496"/>
    </source>
</evidence>
<feature type="region of interest" description="Disordered" evidence="4">
    <location>
        <begin position="16"/>
        <end position="64"/>
    </location>
</feature>
<feature type="compositionally biased region" description="Low complexity" evidence="4">
    <location>
        <begin position="288"/>
        <end position="297"/>
    </location>
</feature>
<dbReference type="Pfam" id="PF23587">
    <property type="entry name" value="SH3_KALRN"/>
    <property type="match status" value="1"/>
</dbReference>
<feature type="compositionally biased region" description="Polar residues" evidence="4">
    <location>
        <begin position="298"/>
        <end position="308"/>
    </location>
</feature>
<organism evidence="7">
    <name type="scientific">Hirondellea gigas</name>
    <dbReference type="NCBI Taxonomy" id="1518452"/>
    <lineage>
        <taxon>Eukaryota</taxon>
        <taxon>Metazoa</taxon>
        <taxon>Ecdysozoa</taxon>
        <taxon>Arthropoda</taxon>
        <taxon>Crustacea</taxon>
        <taxon>Multicrustacea</taxon>
        <taxon>Malacostraca</taxon>
        <taxon>Eumalacostraca</taxon>
        <taxon>Peracarida</taxon>
        <taxon>Amphipoda</taxon>
        <taxon>Amphilochidea</taxon>
        <taxon>Lysianassida</taxon>
        <taxon>Lysianassidira</taxon>
        <taxon>Lysianassoidea</taxon>
        <taxon>Lysianassidae</taxon>
        <taxon>Hirondellea</taxon>
    </lineage>
</organism>
<dbReference type="Gene3D" id="1.20.900.10">
    <property type="entry name" value="Dbl homology (DH) domain"/>
    <property type="match status" value="1"/>
</dbReference>
<dbReference type="InterPro" id="IPR001331">
    <property type="entry name" value="GDS_CDC24_CS"/>
</dbReference>
<dbReference type="GO" id="GO:0005085">
    <property type="term" value="F:guanyl-nucleotide exchange factor activity"/>
    <property type="evidence" value="ECO:0007669"/>
    <property type="project" value="UniProtKB-KW"/>
</dbReference>
<feature type="region of interest" description="Disordered" evidence="4">
    <location>
        <begin position="1126"/>
        <end position="1151"/>
    </location>
</feature>
<feature type="compositionally biased region" description="Low complexity" evidence="4">
    <location>
        <begin position="830"/>
        <end position="923"/>
    </location>
</feature>
<dbReference type="SUPFAM" id="SSF48726">
    <property type="entry name" value="Immunoglobulin"/>
    <property type="match status" value="1"/>
</dbReference>
<protein>
    <submittedName>
        <fullName evidence="7">Triple functional domain protein-like</fullName>
    </submittedName>
</protein>
<dbReference type="GO" id="GO:0035556">
    <property type="term" value="P:intracellular signal transduction"/>
    <property type="evidence" value="ECO:0007669"/>
    <property type="project" value="InterPro"/>
</dbReference>
<dbReference type="SMART" id="SM00233">
    <property type="entry name" value="PH"/>
    <property type="match status" value="1"/>
</dbReference>
<dbReference type="SMART" id="SM00325">
    <property type="entry name" value="RhoGEF"/>
    <property type="match status" value="1"/>
</dbReference>
<dbReference type="EMBL" id="IACF01004802">
    <property type="protein sequence ID" value="LAB70391.1"/>
    <property type="molecule type" value="mRNA"/>
</dbReference>
<dbReference type="SUPFAM" id="SSF50044">
    <property type="entry name" value="SH3-domain"/>
    <property type="match status" value="1"/>
</dbReference>
<dbReference type="PROSITE" id="PS50835">
    <property type="entry name" value="IG_LIKE"/>
    <property type="match status" value="1"/>
</dbReference>
<proteinExistence type="evidence at transcript level"/>
<evidence type="ECO:0000256" key="2">
    <source>
        <dbReference type="ARBA" id="ARBA00022490"/>
    </source>
</evidence>
<dbReference type="GO" id="GO:0007411">
    <property type="term" value="P:axon guidance"/>
    <property type="evidence" value="ECO:0007669"/>
    <property type="project" value="TreeGrafter"/>
</dbReference>
<name>A0A2P2I8P9_9CRUS</name>
<feature type="region of interest" description="Disordered" evidence="4">
    <location>
        <begin position="729"/>
        <end position="934"/>
    </location>
</feature>
<dbReference type="Gene3D" id="2.30.30.40">
    <property type="entry name" value="SH3 Domains"/>
    <property type="match status" value="1"/>
</dbReference>
<dbReference type="InterPro" id="IPR007110">
    <property type="entry name" value="Ig-like_dom"/>
</dbReference>
<feature type="compositionally biased region" description="Polar residues" evidence="4">
    <location>
        <begin position="781"/>
        <end position="790"/>
    </location>
</feature>
<feature type="compositionally biased region" description="Polar residues" evidence="4">
    <location>
        <begin position="260"/>
        <end position="287"/>
    </location>
</feature>
<dbReference type="InterPro" id="IPR055251">
    <property type="entry name" value="SOS1_NGEF_PH"/>
</dbReference>
<dbReference type="InterPro" id="IPR000219">
    <property type="entry name" value="DH_dom"/>
</dbReference>
<accession>A0A2P2I8P9</accession>
<feature type="region of interest" description="Disordered" evidence="4">
    <location>
        <begin position="246"/>
        <end position="308"/>
    </location>
</feature>
<feature type="compositionally biased region" description="Gly residues" evidence="4">
    <location>
        <begin position="170"/>
        <end position="179"/>
    </location>
</feature>
<reference evidence="7" key="1">
    <citation type="journal article" date="2018" name="Biosci. Biotechnol. Biochem.">
        <title>Polysaccharide hydrolase of the hadal zone amphipods Hirondellea gigas.</title>
        <authorList>
            <person name="Kobayashi H."/>
            <person name="Nagahama T."/>
            <person name="Arai W."/>
            <person name="Sasagawa Y."/>
            <person name="Umeda M."/>
            <person name="Hayashi T."/>
            <person name="Nikaido I."/>
            <person name="Watanabe H."/>
            <person name="Oguri K."/>
            <person name="Kitazato H."/>
            <person name="Fujioka K."/>
            <person name="Kido Y."/>
            <person name="Takami H."/>
        </authorList>
    </citation>
    <scope>NUCLEOTIDE SEQUENCE</scope>
    <source>
        <tissue evidence="7">Whole body</tissue>
    </source>
</reference>
<feature type="compositionally biased region" description="Low complexity" evidence="4">
    <location>
        <begin position="100"/>
        <end position="126"/>
    </location>
</feature>
<dbReference type="CDD" id="cd00160">
    <property type="entry name" value="RhoGEF"/>
    <property type="match status" value="1"/>
</dbReference>
<dbReference type="InterPro" id="IPR036028">
    <property type="entry name" value="SH3-like_dom_sf"/>
</dbReference>
<feature type="compositionally biased region" description="Low complexity" evidence="4">
    <location>
        <begin position="1040"/>
        <end position="1070"/>
    </location>
</feature>
<dbReference type="InterPro" id="IPR013098">
    <property type="entry name" value="Ig_I-set"/>
</dbReference>
<feature type="compositionally biased region" description="Pro residues" evidence="4">
    <location>
        <begin position="1030"/>
        <end position="1039"/>
    </location>
</feature>
<dbReference type="PROSITE" id="PS00741">
    <property type="entry name" value="DH_1"/>
    <property type="match status" value="1"/>
</dbReference>
<evidence type="ECO:0000259" key="6">
    <source>
        <dbReference type="PROSITE" id="PS50835"/>
    </source>
</evidence>
<sequence>MPLLDRIQERAAEVGRRFSVGTRGGGHHSPSPPCNSKRYSLDHQKGSALSSAAAGGGNSSGTSSGAGTVCGSMVAALLSSAASTLTQVGCVGGEMGNKPASSTAQQQQQHNTDNTTTAAQQRQQHAGESGSEDTELEVELPPPMRVMDEPLMAAAANPSTEGASSNSSSSGGGGSGGGTRVAEGASSAAATSGALVMGSTVAAAQQVMGALVGTHNTRGSCASLSANEPSTAHLATELENIVKEKMEQHEGSGDAARGRSANTQDSSAVLSPPASATTTDQQQFQYPSSSGAAASASTVNSPDDASANSLAERELRKFGFVVQELVDTEMSYVRDLSDIVDGYMQEMSSPDANIPDDLQDGKDKIVFGNIAAIYEWHRDFFSKNLEECLKNPEKIGPVFIKSEKKFQIYIKYCQNKPKSEYIVSKFYDYFEEIKQKLGHKLQLSDLLIKPVQRLMKYQLLMRDLYKYSDRGGLTEQTVHLHKALDIMTILPRDADHMMTVGRLQDFHGNIMSQGKLLHYGPLLVSEGDQSAVFRPRELVVFLFEQRIIFSECPKKRTAYVNEEYFCKSHIQMNNLLLDERCDPHDPSKFLLRSTVHRGPPVMHVCQGEDEDDHHTWTSQIRHLLQTQRDFIMAIQAPIAYQKEQTKHLIDGSVAFDPIGLKGRRISTSTAIENFAPAPRLPRRELLPLLPHSDDDATITIVTCNDISTGSSSGGSRIYKIGIGGGNKTASNSGSGNFKVSSGGSNKSNNSGTSSNTNSLSRSNKSNSNNNKSTSSYSNSTFYSPQPQPLGTTNTTTTTAASHGSVGDLHATATSSATEGCGTPAVHHSKSCSTDSTFTSSSFHSISTRARSSSQQYTKSSFSPSHGSSNSPMHTPSPVGSMSGPSSGTTHSPLGSHSSAQSSALTSSSAYHSSAASSSSVSPIPGSPPKNKRTLFEGFRNSLRPKSRLEPDGVVQLHDSRGGSISLAAGTLVQILQGYTSLREDEITVVKGEEVQVVSSSVRGFLIHRPATSSCPAAEGWVPHCVIQPPAPSPVSPQPPAHSSLNLSSHNRSSPSGSNSNSPSNPYPSSNFPGAQYPLTTSTSSSSKKSWIKFRKPSFSKREAKAAAIRREDSLGEKTKHGITVLSVTGPNESGERTLGGERFIGNPGDRNSAGSGSFGSFGDMYSVSNSSDISISDRLSFGESINPGSGGPLGLGGTSDHSNTLTKHHTILDDSTDCVIIGDGGENLLKLSNPLTHVVIQNLGQPFTLSLIICGTGVDTASVSWFGPAGELNNDTRYEQQHLRDGTIALHLDNCGASDLGRYTCVVTCVDNVATRQLRCAATVALASS</sequence>
<feature type="domain" description="DH" evidence="5">
    <location>
        <begin position="317"/>
        <end position="497"/>
    </location>
</feature>
<dbReference type="Pfam" id="PF07679">
    <property type="entry name" value="I-set"/>
    <property type="match status" value="1"/>
</dbReference>
<evidence type="ECO:0000256" key="4">
    <source>
        <dbReference type="SAM" id="MobiDB-lite"/>
    </source>
</evidence>
<dbReference type="PANTHER" id="PTHR22826:SF106">
    <property type="entry name" value="TRIO, ISOFORM A"/>
    <property type="match status" value="1"/>
</dbReference>
<dbReference type="InterPro" id="IPR035899">
    <property type="entry name" value="DBL_dom_sf"/>
</dbReference>
<dbReference type="Gene3D" id="2.60.40.10">
    <property type="entry name" value="Immunoglobulins"/>
    <property type="match status" value="1"/>
</dbReference>
<dbReference type="InterPro" id="IPR036179">
    <property type="entry name" value="Ig-like_dom_sf"/>
</dbReference>
<feature type="region of interest" description="Disordered" evidence="4">
    <location>
        <begin position="96"/>
        <end position="137"/>
    </location>
</feature>
<evidence type="ECO:0000259" key="5">
    <source>
        <dbReference type="PROSITE" id="PS50010"/>
    </source>
</evidence>
<dbReference type="FunFam" id="1.20.900.10:FF:000008">
    <property type="entry name" value="rho guanine nucleotide exchange factor 25"/>
    <property type="match status" value="1"/>
</dbReference>
<keyword evidence="2" id="KW-0963">Cytoplasm</keyword>
<dbReference type="SUPFAM" id="SSF48065">
    <property type="entry name" value="DBL homology domain (DH-domain)"/>
    <property type="match status" value="1"/>
</dbReference>
<dbReference type="SUPFAM" id="SSF50729">
    <property type="entry name" value="PH domain-like"/>
    <property type="match status" value="1"/>
</dbReference>
<dbReference type="InterPro" id="IPR001849">
    <property type="entry name" value="PH_domain"/>
</dbReference>
<dbReference type="InterPro" id="IPR013783">
    <property type="entry name" value="Ig-like_fold"/>
</dbReference>
<dbReference type="InterPro" id="IPR047053">
    <property type="entry name" value="Kalirin_TRIO_SH3_2"/>
</dbReference>
<dbReference type="Pfam" id="PF00621">
    <property type="entry name" value="RhoGEF"/>
    <property type="match status" value="1"/>
</dbReference>
<evidence type="ECO:0000313" key="7">
    <source>
        <dbReference type="EMBL" id="LAB70391.1"/>
    </source>
</evidence>
<feature type="compositionally biased region" description="Low complexity" evidence="4">
    <location>
        <begin position="730"/>
        <end position="780"/>
    </location>
</feature>
<feature type="region of interest" description="Disordered" evidence="4">
    <location>
        <begin position="156"/>
        <end position="182"/>
    </location>
</feature>
<dbReference type="InterPro" id="IPR011993">
    <property type="entry name" value="PH-like_dom_sf"/>
</dbReference>
<evidence type="ECO:0000256" key="3">
    <source>
        <dbReference type="ARBA" id="ARBA00022658"/>
    </source>
</evidence>
<dbReference type="Gene3D" id="2.30.29.30">
    <property type="entry name" value="Pleckstrin-homology domain (PH domain)/Phosphotyrosine-binding domain (PTB)"/>
    <property type="match status" value="1"/>
</dbReference>
<dbReference type="InterPro" id="IPR051336">
    <property type="entry name" value="RhoGEF_Guanine_NuclExch_SF"/>
</dbReference>
<comment type="subcellular location">
    <subcellularLocation>
        <location evidence="1">Cytoplasm</location>
    </subcellularLocation>
</comment>
<dbReference type="GO" id="GO:0019898">
    <property type="term" value="C:extrinsic component of membrane"/>
    <property type="evidence" value="ECO:0007669"/>
    <property type="project" value="TreeGrafter"/>
</dbReference>
<feature type="region of interest" description="Disordered" evidence="4">
    <location>
        <begin position="1030"/>
        <end position="1085"/>
    </location>
</feature>